<reference evidence="2 3" key="1">
    <citation type="journal article" date="2014" name="BMC Genomics">
        <title>Genome sequencing of four Aureobasidium pullulans varieties: biotechnological potential, stress tolerance, and description of new species.</title>
        <authorList>
            <person name="Gostin Ar C."/>
            <person name="Ohm R.A."/>
            <person name="Kogej T."/>
            <person name="Sonjak S."/>
            <person name="Turk M."/>
            <person name="Zajc J."/>
            <person name="Zalar P."/>
            <person name="Grube M."/>
            <person name="Sun H."/>
            <person name="Han J."/>
            <person name="Sharma A."/>
            <person name="Chiniquy J."/>
            <person name="Ngan C.Y."/>
            <person name="Lipzen A."/>
            <person name="Barry K."/>
            <person name="Grigoriev I.V."/>
            <person name="Gunde-Cimerman N."/>
        </authorList>
    </citation>
    <scope>NUCLEOTIDE SEQUENCE [LARGE SCALE GENOMIC DNA]</scope>
    <source>
        <strain evidence="2 3">CBS 110374</strain>
    </source>
</reference>
<dbReference type="EMBL" id="KL584829">
    <property type="protein sequence ID" value="KEQ64354.1"/>
    <property type="molecule type" value="Genomic_DNA"/>
</dbReference>
<dbReference type="RefSeq" id="XP_040881377.1">
    <property type="nucleotide sequence ID" value="XM_041026187.1"/>
</dbReference>
<keyword evidence="3" id="KW-1185">Reference proteome</keyword>
<organism evidence="2 3">
    <name type="scientific">Aureobasidium melanogenum (strain CBS 110374)</name>
    <name type="common">Aureobasidium pullulans var. melanogenum</name>
    <dbReference type="NCBI Taxonomy" id="1043003"/>
    <lineage>
        <taxon>Eukaryota</taxon>
        <taxon>Fungi</taxon>
        <taxon>Dikarya</taxon>
        <taxon>Ascomycota</taxon>
        <taxon>Pezizomycotina</taxon>
        <taxon>Dothideomycetes</taxon>
        <taxon>Dothideomycetidae</taxon>
        <taxon>Dothideales</taxon>
        <taxon>Saccotheciaceae</taxon>
        <taxon>Aureobasidium</taxon>
    </lineage>
</organism>
<dbReference type="Proteomes" id="UP000030672">
    <property type="component" value="Unassembled WGS sequence"/>
</dbReference>
<gene>
    <name evidence="2" type="ORF">M437DRAFT_74177</name>
</gene>
<accession>A0A074VYK4</accession>
<feature type="region of interest" description="Disordered" evidence="1">
    <location>
        <begin position="144"/>
        <end position="164"/>
    </location>
</feature>
<name>A0A074VYK4_AURM1</name>
<proteinExistence type="predicted"/>
<protein>
    <submittedName>
        <fullName evidence="2">Uncharacterized protein</fullName>
    </submittedName>
</protein>
<dbReference type="HOGENOM" id="CLU_118651_0_0_1"/>
<sequence>MEWVRDLDRALDLYNAHDDTGCIAYVNSVLRDTTPGYPRTRYYALLACCLDDWRKADVMRARAENSFANWRVFNRPGDSSRLREIHDELRAILDEVHDILKRRRPDDWFDHQVTWIDIDTKELEAELAEEREAELAEALAELEAEKAEEEEEDEAENAEAEESADLSLTRFAALFRNADRKHDTRALTRNKILKTIKGS</sequence>
<evidence type="ECO:0000256" key="1">
    <source>
        <dbReference type="SAM" id="MobiDB-lite"/>
    </source>
</evidence>
<dbReference type="GeneID" id="63919560"/>
<evidence type="ECO:0000313" key="3">
    <source>
        <dbReference type="Proteomes" id="UP000030672"/>
    </source>
</evidence>
<evidence type="ECO:0000313" key="2">
    <source>
        <dbReference type="EMBL" id="KEQ64354.1"/>
    </source>
</evidence>
<dbReference type="AlphaFoldDB" id="A0A074VYK4"/>